<dbReference type="Gene3D" id="1.10.1660.10">
    <property type="match status" value="1"/>
</dbReference>
<dbReference type="Proteomes" id="UP000199520">
    <property type="component" value="Unassembled WGS sequence"/>
</dbReference>
<protein>
    <submittedName>
        <fullName evidence="5">DNA-binding transcriptional regulator, MerR family</fullName>
    </submittedName>
</protein>
<dbReference type="InterPro" id="IPR000551">
    <property type="entry name" value="MerR-type_HTH_dom"/>
</dbReference>
<sequence>MLIRELSLRTGASIRSVRHYESKGLLEARRLANGYREYDEDAIAKVKTIQLYLNLGFSTDNIAQIINCPTLPQNDRPLCKEAYKLYKVKLDEVNKQLEILHSIQLRLQERMKEFE</sequence>
<dbReference type="AlphaFoldDB" id="A0A1I4K9H9"/>
<dbReference type="InterPro" id="IPR009061">
    <property type="entry name" value="DNA-bd_dom_put_sf"/>
</dbReference>
<reference evidence="6" key="1">
    <citation type="submission" date="2016-10" db="EMBL/GenBank/DDBJ databases">
        <authorList>
            <person name="Varghese N."/>
            <person name="Submissions S."/>
        </authorList>
    </citation>
    <scope>NUCLEOTIDE SEQUENCE [LARGE SCALE GENOMIC DNA]</scope>
    <source>
        <strain evidence="6">DSM 13327</strain>
    </source>
</reference>
<dbReference type="InterPro" id="IPR047057">
    <property type="entry name" value="MerR_fam"/>
</dbReference>
<dbReference type="OrthoDB" id="9791488at2"/>
<evidence type="ECO:0000256" key="1">
    <source>
        <dbReference type="ARBA" id="ARBA00023015"/>
    </source>
</evidence>
<evidence type="ECO:0000313" key="5">
    <source>
        <dbReference type="EMBL" id="SFL75251.1"/>
    </source>
</evidence>
<keyword evidence="1" id="KW-0805">Transcription regulation</keyword>
<dbReference type="PANTHER" id="PTHR30204:SF94">
    <property type="entry name" value="HEAVY METAL-DEPENDENT TRANSCRIPTIONAL REGULATOR HI_0293-RELATED"/>
    <property type="match status" value="1"/>
</dbReference>
<evidence type="ECO:0000256" key="3">
    <source>
        <dbReference type="ARBA" id="ARBA00023163"/>
    </source>
</evidence>
<evidence type="ECO:0000256" key="2">
    <source>
        <dbReference type="ARBA" id="ARBA00023125"/>
    </source>
</evidence>
<dbReference type="SMART" id="SM00422">
    <property type="entry name" value="HTH_MERR"/>
    <property type="match status" value="1"/>
</dbReference>
<dbReference type="Pfam" id="PF13411">
    <property type="entry name" value="MerR_1"/>
    <property type="match status" value="1"/>
</dbReference>
<dbReference type="PANTHER" id="PTHR30204">
    <property type="entry name" value="REDOX-CYCLING DRUG-SENSING TRANSCRIPTIONAL ACTIVATOR SOXR"/>
    <property type="match status" value="1"/>
</dbReference>
<name>A0A1I4K9H9_9FIRM</name>
<dbReference type="PRINTS" id="PR00040">
    <property type="entry name" value="HTHMERR"/>
</dbReference>
<dbReference type="STRING" id="1123291.SAMN04490355_101660"/>
<dbReference type="PROSITE" id="PS50937">
    <property type="entry name" value="HTH_MERR_2"/>
    <property type="match status" value="1"/>
</dbReference>
<keyword evidence="3" id="KW-0804">Transcription</keyword>
<organism evidence="5 6">
    <name type="scientific">Pelosinus propionicus DSM 13327</name>
    <dbReference type="NCBI Taxonomy" id="1123291"/>
    <lineage>
        <taxon>Bacteria</taxon>
        <taxon>Bacillati</taxon>
        <taxon>Bacillota</taxon>
        <taxon>Negativicutes</taxon>
        <taxon>Selenomonadales</taxon>
        <taxon>Sporomusaceae</taxon>
        <taxon>Pelosinus</taxon>
    </lineage>
</organism>
<dbReference type="EMBL" id="FOTS01000016">
    <property type="protein sequence ID" value="SFL75251.1"/>
    <property type="molecule type" value="Genomic_DNA"/>
</dbReference>
<feature type="domain" description="HTH merR-type" evidence="4">
    <location>
        <begin position="1"/>
        <end position="68"/>
    </location>
</feature>
<keyword evidence="6" id="KW-1185">Reference proteome</keyword>
<dbReference type="GO" id="GO:0003700">
    <property type="term" value="F:DNA-binding transcription factor activity"/>
    <property type="evidence" value="ECO:0007669"/>
    <property type="project" value="InterPro"/>
</dbReference>
<evidence type="ECO:0000313" key="6">
    <source>
        <dbReference type="Proteomes" id="UP000199520"/>
    </source>
</evidence>
<dbReference type="GO" id="GO:0003677">
    <property type="term" value="F:DNA binding"/>
    <property type="evidence" value="ECO:0007669"/>
    <property type="project" value="UniProtKB-KW"/>
</dbReference>
<accession>A0A1I4K9H9</accession>
<keyword evidence="2 5" id="KW-0238">DNA-binding</keyword>
<dbReference type="RefSeq" id="WP_090936440.1">
    <property type="nucleotide sequence ID" value="NZ_FOTS01000016.1"/>
</dbReference>
<proteinExistence type="predicted"/>
<gene>
    <name evidence="5" type="ORF">SAMN04490355_101660</name>
</gene>
<dbReference type="SUPFAM" id="SSF46955">
    <property type="entry name" value="Putative DNA-binding domain"/>
    <property type="match status" value="1"/>
</dbReference>
<evidence type="ECO:0000259" key="4">
    <source>
        <dbReference type="PROSITE" id="PS50937"/>
    </source>
</evidence>